<keyword evidence="3" id="KW-1185">Reference proteome</keyword>
<evidence type="ECO:0000313" key="3">
    <source>
        <dbReference type="Proteomes" id="UP000799429"/>
    </source>
</evidence>
<dbReference type="Gene3D" id="3.30.70.100">
    <property type="match status" value="1"/>
</dbReference>
<evidence type="ECO:0000259" key="1">
    <source>
        <dbReference type="PROSITE" id="PS51725"/>
    </source>
</evidence>
<dbReference type="PROSITE" id="PS51725">
    <property type="entry name" value="ABM"/>
    <property type="match status" value="1"/>
</dbReference>
<name>A0A9P4S797_9PEZI</name>
<dbReference type="AlphaFoldDB" id="A0A9P4S797"/>
<reference evidence="2" key="1">
    <citation type="journal article" date="2020" name="Stud. Mycol.">
        <title>101 Dothideomycetes genomes: a test case for predicting lifestyles and emergence of pathogens.</title>
        <authorList>
            <person name="Haridas S."/>
            <person name="Albert R."/>
            <person name="Binder M."/>
            <person name="Bloem J."/>
            <person name="Labutti K."/>
            <person name="Salamov A."/>
            <person name="Andreopoulos B."/>
            <person name="Baker S."/>
            <person name="Barry K."/>
            <person name="Bills G."/>
            <person name="Bluhm B."/>
            <person name="Cannon C."/>
            <person name="Castanera R."/>
            <person name="Culley D."/>
            <person name="Daum C."/>
            <person name="Ezra D."/>
            <person name="Gonzalez J."/>
            <person name="Henrissat B."/>
            <person name="Kuo A."/>
            <person name="Liang C."/>
            <person name="Lipzen A."/>
            <person name="Lutzoni F."/>
            <person name="Magnuson J."/>
            <person name="Mondo S."/>
            <person name="Nolan M."/>
            <person name="Ohm R."/>
            <person name="Pangilinan J."/>
            <person name="Park H.-J."/>
            <person name="Ramirez L."/>
            <person name="Alfaro M."/>
            <person name="Sun H."/>
            <person name="Tritt A."/>
            <person name="Yoshinaga Y."/>
            <person name="Zwiers L.-H."/>
            <person name="Turgeon B."/>
            <person name="Goodwin S."/>
            <person name="Spatafora J."/>
            <person name="Crous P."/>
            <person name="Grigoriev I."/>
        </authorList>
    </citation>
    <scope>NUCLEOTIDE SEQUENCE</scope>
    <source>
        <strain evidence="2">CBS 101060</strain>
    </source>
</reference>
<proteinExistence type="predicted"/>
<feature type="domain" description="ABM" evidence="1">
    <location>
        <begin position="4"/>
        <end position="100"/>
    </location>
</feature>
<accession>A0A9P4S797</accession>
<dbReference type="InterPro" id="IPR011008">
    <property type="entry name" value="Dimeric_a/b-barrel"/>
</dbReference>
<sequence length="219" mass="24031">MAPILVIGHLTTSTAEAREKIINALSQIMEYAKAKEPGVTKYCITVPQDTEDATSVFVIEEYADQAAFDSHMAPTVLAPILDIFQSEPGLLKSPPAVQTLEPVHGFTRAEIKDVDPFIIIGNLTYKNGTIPQALEGWKSVATATENNETGTFVYSVAKDKVDPAVLVTVEVYQDERYLWDVHAPSDAVQSNKEKHGGIRTGLQHTKLRRVAGYLHKVLS</sequence>
<dbReference type="PANTHER" id="PTHR40624">
    <property type="entry name" value="BIOSYNTHESIS MONOOXYGENASE, PUTATIVE (AFU_ORTHOLOGUE AFUA_1G12025)-RELATED"/>
    <property type="match status" value="1"/>
</dbReference>
<dbReference type="InterPro" id="IPR007138">
    <property type="entry name" value="ABM_dom"/>
</dbReference>
<dbReference type="Proteomes" id="UP000799429">
    <property type="component" value="Unassembled WGS sequence"/>
</dbReference>
<comment type="caution">
    <text evidence="2">The sequence shown here is derived from an EMBL/GenBank/DDBJ whole genome shotgun (WGS) entry which is preliminary data.</text>
</comment>
<protein>
    <recommendedName>
        <fullName evidence="1">ABM domain-containing protein</fullName>
    </recommendedName>
</protein>
<dbReference type="OrthoDB" id="4520428at2759"/>
<dbReference type="PANTHER" id="PTHR40624:SF1">
    <property type="entry name" value="BIOSYNTHESIS MONOOXYGENASE, PUTATIVE (AFU_ORTHOLOGUE AFUA_1G12025)-RELATED"/>
    <property type="match status" value="1"/>
</dbReference>
<dbReference type="EMBL" id="MU006100">
    <property type="protein sequence ID" value="KAF2837369.1"/>
    <property type="molecule type" value="Genomic_DNA"/>
</dbReference>
<evidence type="ECO:0000313" key="2">
    <source>
        <dbReference type="EMBL" id="KAF2837369.1"/>
    </source>
</evidence>
<dbReference type="SUPFAM" id="SSF54909">
    <property type="entry name" value="Dimeric alpha+beta barrel"/>
    <property type="match status" value="2"/>
</dbReference>
<organism evidence="2 3">
    <name type="scientific">Patellaria atrata CBS 101060</name>
    <dbReference type="NCBI Taxonomy" id="1346257"/>
    <lineage>
        <taxon>Eukaryota</taxon>
        <taxon>Fungi</taxon>
        <taxon>Dikarya</taxon>
        <taxon>Ascomycota</taxon>
        <taxon>Pezizomycotina</taxon>
        <taxon>Dothideomycetes</taxon>
        <taxon>Dothideomycetes incertae sedis</taxon>
        <taxon>Patellariales</taxon>
        <taxon>Patellariaceae</taxon>
        <taxon>Patellaria</taxon>
    </lineage>
</organism>
<gene>
    <name evidence="2" type="ORF">M501DRAFT_937871</name>
</gene>
<dbReference type="Pfam" id="PF03992">
    <property type="entry name" value="ABM"/>
    <property type="match status" value="1"/>
</dbReference>